<feature type="transmembrane region" description="Helical" evidence="1">
    <location>
        <begin position="70"/>
        <end position="94"/>
    </location>
</feature>
<organism evidence="2 3">
    <name type="scientific">Pleomassaria siparia CBS 279.74</name>
    <dbReference type="NCBI Taxonomy" id="1314801"/>
    <lineage>
        <taxon>Eukaryota</taxon>
        <taxon>Fungi</taxon>
        <taxon>Dikarya</taxon>
        <taxon>Ascomycota</taxon>
        <taxon>Pezizomycotina</taxon>
        <taxon>Dothideomycetes</taxon>
        <taxon>Pleosporomycetidae</taxon>
        <taxon>Pleosporales</taxon>
        <taxon>Pleomassariaceae</taxon>
        <taxon>Pleomassaria</taxon>
    </lineage>
</organism>
<protein>
    <submittedName>
        <fullName evidence="2">Uncharacterized protein</fullName>
    </submittedName>
</protein>
<keyword evidence="1" id="KW-0812">Transmembrane</keyword>
<feature type="transmembrane region" description="Helical" evidence="1">
    <location>
        <begin position="12"/>
        <end position="32"/>
    </location>
</feature>
<evidence type="ECO:0000256" key="1">
    <source>
        <dbReference type="SAM" id="Phobius"/>
    </source>
</evidence>
<dbReference type="OrthoDB" id="407617at2759"/>
<evidence type="ECO:0000313" key="3">
    <source>
        <dbReference type="Proteomes" id="UP000799428"/>
    </source>
</evidence>
<dbReference type="EMBL" id="MU005767">
    <property type="protein sequence ID" value="KAF2711654.1"/>
    <property type="molecule type" value="Genomic_DNA"/>
</dbReference>
<proteinExistence type="predicted"/>
<dbReference type="Proteomes" id="UP000799428">
    <property type="component" value="Unassembled WGS sequence"/>
</dbReference>
<keyword evidence="1" id="KW-1133">Transmembrane helix</keyword>
<keyword evidence="3" id="KW-1185">Reference proteome</keyword>
<sequence length="104" mass="11584">MSYRNGLFSGPLTFMAILSASLLAAGALRHYYDICIHRTIRGISFLFVGIDAEGDVFSLVSVLFQPRIDFLGLIIYGTELILWTGVFACGGYVFHIPYCVKIRI</sequence>
<keyword evidence="1" id="KW-0472">Membrane</keyword>
<accession>A0A6G1KFQ2</accession>
<name>A0A6G1KFQ2_9PLEO</name>
<gene>
    <name evidence="2" type="ORF">K504DRAFT_523093</name>
</gene>
<dbReference type="AlphaFoldDB" id="A0A6G1KFQ2"/>
<reference evidence="2" key="1">
    <citation type="journal article" date="2020" name="Stud. Mycol.">
        <title>101 Dothideomycetes genomes: a test case for predicting lifestyles and emergence of pathogens.</title>
        <authorList>
            <person name="Haridas S."/>
            <person name="Albert R."/>
            <person name="Binder M."/>
            <person name="Bloem J."/>
            <person name="Labutti K."/>
            <person name="Salamov A."/>
            <person name="Andreopoulos B."/>
            <person name="Baker S."/>
            <person name="Barry K."/>
            <person name="Bills G."/>
            <person name="Bluhm B."/>
            <person name="Cannon C."/>
            <person name="Castanera R."/>
            <person name="Culley D."/>
            <person name="Daum C."/>
            <person name="Ezra D."/>
            <person name="Gonzalez J."/>
            <person name="Henrissat B."/>
            <person name="Kuo A."/>
            <person name="Liang C."/>
            <person name="Lipzen A."/>
            <person name="Lutzoni F."/>
            <person name="Magnuson J."/>
            <person name="Mondo S."/>
            <person name="Nolan M."/>
            <person name="Ohm R."/>
            <person name="Pangilinan J."/>
            <person name="Park H.-J."/>
            <person name="Ramirez L."/>
            <person name="Alfaro M."/>
            <person name="Sun H."/>
            <person name="Tritt A."/>
            <person name="Yoshinaga Y."/>
            <person name="Zwiers L.-H."/>
            <person name="Turgeon B."/>
            <person name="Goodwin S."/>
            <person name="Spatafora J."/>
            <person name="Crous P."/>
            <person name="Grigoriev I."/>
        </authorList>
    </citation>
    <scope>NUCLEOTIDE SEQUENCE</scope>
    <source>
        <strain evidence="2">CBS 279.74</strain>
    </source>
</reference>
<feature type="transmembrane region" description="Helical" evidence="1">
    <location>
        <begin position="44"/>
        <end position="64"/>
    </location>
</feature>
<evidence type="ECO:0000313" key="2">
    <source>
        <dbReference type="EMBL" id="KAF2711654.1"/>
    </source>
</evidence>